<comment type="caution">
    <text evidence="3">The sequence shown here is derived from an EMBL/GenBank/DDBJ whole genome shotgun (WGS) entry which is preliminary data.</text>
</comment>
<proteinExistence type="predicted"/>
<evidence type="ECO:0000256" key="2">
    <source>
        <dbReference type="SAM" id="Phobius"/>
    </source>
</evidence>
<gene>
    <name evidence="3" type="ORF">M1E25_03550</name>
</gene>
<keyword evidence="2" id="KW-1133">Transmembrane helix</keyword>
<feature type="transmembrane region" description="Helical" evidence="2">
    <location>
        <begin position="35"/>
        <end position="63"/>
    </location>
</feature>
<protein>
    <submittedName>
        <fullName evidence="3">Uncharacterized protein</fullName>
    </submittedName>
</protein>
<feature type="region of interest" description="Disordered" evidence="1">
    <location>
        <begin position="245"/>
        <end position="332"/>
    </location>
</feature>
<feature type="compositionally biased region" description="Basic and acidic residues" evidence="1">
    <location>
        <begin position="106"/>
        <end position="128"/>
    </location>
</feature>
<accession>A0ABT0X3P6</accession>
<organism evidence="3 4">
    <name type="scientific">Streptomyces meridianus</name>
    <dbReference type="NCBI Taxonomy" id="2938945"/>
    <lineage>
        <taxon>Bacteria</taxon>
        <taxon>Bacillati</taxon>
        <taxon>Actinomycetota</taxon>
        <taxon>Actinomycetes</taxon>
        <taxon>Kitasatosporales</taxon>
        <taxon>Streptomycetaceae</taxon>
        <taxon>Streptomyces</taxon>
    </lineage>
</organism>
<evidence type="ECO:0000313" key="4">
    <source>
        <dbReference type="Proteomes" id="UP001167160"/>
    </source>
</evidence>
<feature type="transmembrane region" description="Helical" evidence="2">
    <location>
        <begin position="6"/>
        <end position="23"/>
    </location>
</feature>
<evidence type="ECO:0000256" key="1">
    <source>
        <dbReference type="SAM" id="MobiDB-lite"/>
    </source>
</evidence>
<sequence length="332" mass="36241">MGWTVLYIAFGIVALWLLGEVLLQYKARLRWRLLAFVGFLTVVLGVLVPSVPVIGAGAIAFAIGQTYVTLSFRSGFSSGWSVPNAPAWARRRDDDVPEYGEAYDGYDDRETYDDHRQDYEGHDGHEGSETAPDAVPSAHAEAPDPVYTPQPMPDETGQYGVYDDSARQAAEQQGIYDGYPGYTGYGQGGLDPYGQDVNAAAHSTYGDGGYPGGQAGPDGQGIYTGGQDAYAEAGFDYNNSGQYAGYTDPYGQQGYDPYSGYGQGYDTSGYPADPYGRQQYGTETPPGGVWVPQQRDGDQQYQQQDGEQPYPYQGGYDNHEPYETGYDGQYRY</sequence>
<feature type="region of interest" description="Disordered" evidence="1">
    <location>
        <begin position="99"/>
        <end position="160"/>
    </location>
</feature>
<dbReference type="Proteomes" id="UP001167160">
    <property type="component" value="Unassembled WGS sequence"/>
</dbReference>
<dbReference type="RefSeq" id="WP_251409351.1">
    <property type="nucleotide sequence ID" value="NZ_JAMQGM010000008.1"/>
</dbReference>
<keyword evidence="4" id="KW-1185">Reference proteome</keyword>
<keyword evidence="2" id="KW-0472">Membrane</keyword>
<name>A0ABT0X3P6_9ACTN</name>
<evidence type="ECO:0000313" key="3">
    <source>
        <dbReference type="EMBL" id="MCM2576439.1"/>
    </source>
</evidence>
<keyword evidence="2" id="KW-0812">Transmembrane</keyword>
<dbReference type="EMBL" id="JAMQGM010000008">
    <property type="protein sequence ID" value="MCM2576439.1"/>
    <property type="molecule type" value="Genomic_DNA"/>
</dbReference>
<feature type="compositionally biased region" description="Low complexity" evidence="1">
    <location>
        <begin position="299"/>
        <end position="316"/>
    </location>
</feature>
<reference evidence="3" key="1">
    <citation type="journal article" date="2023" name="Int. J. Syst. Evol. Microbiol.">
        <title>Streptomyces meridianus sp. nov. isolated from brackish water of the Tagus estuary in Alcochete, Portugal.</title>
        <authorList>
            <person name="Santos J.D.N."/>
            <person name="Klimek D."/>
            <person name="Calusinska M."/>
            <person name="Lobo Da Cunha A."/>
            <person name="Catita J."/>
            <person name="Goncalves H."/>
            <person name="Gonzalez I."/>
            <person name="Reyes F."/>
            <person name="Lage O.M."/>
        </authorList>
    </citation>
    <scope>NUCLEOTIDE SEQUENCE</scope>
    <source>
        <strain evidence="3">MTZ3.1</strain>
    </source>
</reference>